<feature type="region of interest" description="Disordered" evidence="1">
    <location>
        <begin position="134"/>
        <end position="155"/>
    </location>
</feature>
<feature type="compositionally biased region" description="Polar residues" evidence="1">
    <location>
        <begin position="224"/>
        <end position="236"/>
    </location>
</feature>
<protein>
    <recommendedName>
        <fullName evidence="4">C2H2-type domain-containing protein</fullName>
    </recommendedName>
</protein>
<accession>A0AAV2QN13</accession>
<organism evidence="2 3">
    <name type="scientific">Meganyctiphanes norvegica</name>
    <name type="common">Northern krill</name>
    <name type="synonym">Thysanopoda norvegica</name>
    <dbReference type="NCBI Taxonomy" id="48144"/>
    <lineage>
        <taxon>Eukaryota</taxon>
        <taxon>Metazoa</taxon>
        <taxon>Ecdysozoa</taxon>
        <taxon>Arthropoda</taxon>
        <taxon>Crustacea</taxon>
        <taxon>Multicrustacea</taxon>
        <taxon>Malacostraca</taxon>
        <taxon>Eumalacostraca</taxon>
        <taxon>Eucarida</taxon>
        <taxon>Euphausiacea</taxon>
        <taxon>Euphausiidae</taxon>
        <taxon>Meganyctiphanes</taxon>
    </lineage>
</organism>
<name>A0AAV2QN13_MEGNR</name>
<evidence type="ECO:0000313" key="2">
    <source>
        <dbReference type="EMBL" id="CAL4093043.1"/>
    </source>
</evidence>
<evidence type="ECO:0008006" key="4">
    <source>
        <dbReference type="Google" id="ProtNLM"/>
    </source>
</evidence>
<dbReference type="EMBL" id="CAXKWB010008922">
    <property type="protein sequence ID" value="CAL4093043.1"/>
    <property type="molecule type" value="Genomic_DNA"/>
</dbReference>
<reference evidence="2 3" key="1">
    <citation type="submission" date="2024-05" db="EMBL/GenBank/DDBJ databases">
        <authorList>
            <person name="Wallberg A."/>
        </authorList>
    </citation>
    <scope>NUCLEOTIDE SEQUENCE [LARGE SCALE GENOMIC DNA]</scope>
</reference>
<dbReference type="Proteomes" id="UP001497623">
    <property type="component" value="Unassembled WGS sequence"/>
</dbReference>
<evidence type="ECO:0000256" key="1">
    <source>
        <dbReference type="SAM" id="MobiDB-lite"/>
    </source>
</evidence>
<evidence type="ECO:0000313" key="3">
    <source>
        <dbReference type="Proteomes" id="UP001497623"/>
    </source>
</evidence>
<feature type="region of interest" description="Disordered" evidence="1">
    <location>
        <begin position="169"/>
        <end position="237"/>
    </location>
</feature>
<gene>
    <name evidence="2" type="ORF">MNOR_LOCUS14707</name>
</gene>
<comment type="caution">
    <text evidence="2">The sequence shown here is derived from an EMBL/GenBank/DDBJ whole genome shotgun (WGS) entry which is preliminary data.</text>
</comment>
<keyword evidence="3" id="KW-1185">Reference proteome</keyword>
<sequence length="405" mass="44955">MSTSFLISLVHFHYSELCCGVGGRLEFHTYNLDVHGIDDLILMKVQIGRSVTPRHPEKQAKLPYSKPKYLLQSCGLVYLLITNDTNFQEVTSLRQYSSQNVLFLNSASIELLFATAIKMYGISHVLPLRDDTRFGSQSASPETKSESGLDEGLSISPGSPALDLVEFKGMTGLPTSSPDSPLVPLKSPSNKLQPSPHLLCSSPPAKRRRYKSVSSPLDDRIVNPISTKQREPSNSSLDEDCSVIKLITGNNGGHSLPSKSNLVIKMELQEDGEGVDDIMKRDGNDGVMGRSDHEAFLKEEEVIDDEDPLNTTLEDLSSLPPHLTANMQKLVSYAAEATSAEDNFSQLDNCTEPPDDQLLHQLEFTTRSHHYMHWPSHHPAVCPGCGKFFKFKYNMKIHLRNCTDV</sequence>
<proteinExistence type="predicted"/>
<dbReference type="AlphaFoldDB" id="A0AAV2QN13"/>